<comment type="caution">
    <text evidence="1">The sequence shown here is derived from an EMBL/GenBank/DDBJ whole genome shotgun (WGS) entry which is preliminary data.</text>
</comment>
<dbReference type="EMBL" id="BOSE01000013">
    <property type="protein sequence ID" value="GIP19260.1"/>
    <property type="molecule type" value="Genomic_DNA"/>
</dbReference>
<reference evidence="1" key="1">
    <citation type="submission" date="2021-03" db="EMBL/GenBank/DDBJ databases">
        <title>Antimicrobial resistance genes in bacteria isolated from Japanese honey, and their potential for conferring macrolide and lincosamide resistance in the American foulbrood pathogen Paenibacillus larvae.</title>
        <authorList>
            <person name="Okamoto M."/>
            <person name="Kumagai M."/>
            <person name="Kanamori H."/>
            <person name="Takamatsu D."/>
        </authorList>
    </citation>
    <scope>NUCLEOTIDE SEQUENCE</scope>
    <source>
        <strain evidence="1">J40TS1</strain>
    </source>
</reference>
<dbReference type="PANTHER" id="PTHR36849:SF1">
    <property type="entry name" value="CYTOPLASMIC PROTEIN"/>
    <property type="match status" value="1"/>
</dbReference>
<accession>A0A919YT65</accession>
<evidence type="ECO:0008006" key="3">
    <source>
        <dbReference type="Google" id="ProtNLM"/>
    </source>
</evidence>
<proteinExistence type="predicted"/>
<protein>
    <recommendedName>
        <fullName evidence="3">DUF488 domain-containing protein</fullName>
    </recommendedName>
</protein>
<evidence type="ECO:0000313" key="2">
    <source>
        <dbReference type="Proteomes" id="UP000683139"/>
    </source>
</evidence>
<evidence type="ECO:0000313" key="1">
    <source>
        <dbReference type="EMBL" id="GIP19260.1"/>
    </source>
</evidence>
<name>A0A919YT65_9BACL</name>
<dbReference type="AlphaFoldDB" id="A0A919YT65"/>
<organism evidence="1 2">
    <name type="scientific">Paenibacillus montaniterrae</name>
    <dbReference type="NCBI Taxonomy" id="429341"/>
    <lineage>
        <taxon>Bacteria</taxon>
        <taxon>Bacillati</taxon>
        <taxon>Bacillota</taxon>
        <taxon>Bacilli</taxon>
        <taxon>Bacillales</taxon>
        <taxon>Paenibacillaceae</taxon>
        <taxon>Paenibacillus</taxon>
    </lineage>
</organism>
<gene>
    <name evidence="1" type="ORF">J40TS1_49020</name>
</gene>
<sequence>MALYIKRIYEPASEGDGMRILVDRLWPRGLSKERAQLTLWMKEVTPSPALRTWFGHRPERFAEFRARYEAELASLEVQPYLHKLKQWSEKDVVTLLYAARDPKINHAIILKQYIEQLLI</sequence>
<dbReference type="InterPro" id="IPR052552">
    <property type="entry name" value="YeaO-like"/>
</dbReference>
<dbReference type="Pfam" id="PF22752">
    <property type="entry name" value="DUF488-N3i"/>
    <property type="match status" value="1"/>
</dbReference>
<keyword evidence="2" id="KW-1185">Reference proteome</keyword>
<dbReference type="Proteomes" id="UP000683139">
    <property type="component" value="Unassembled WGS sequence"/>
</dbReference>
<dbReference type="PANTHER" id="PTHR36849">
    <property type="entry name" value="CYTOPLASMIC PROTEIN-RELATED"/>
    <property type="match status" value="1"/>
</dbReference>